<dbReference type="Proteomes" id="UP000327013">
    <property type="component" value="Unassembled WGS sequence"/>
</dbReference>
<keyword evidence="1" id="KW-0732">Signal</keyword>
<evidence type="ECO:0000313" key="3">
    <source>
        <dbReference type="Proteomes" id="UP000327013"/>
    </source>
</evidence>
<keyword evidence="3" id="KW-1185">Reference proteome</keyword>
<sequence>MALRKAIMWYWLSTLTAVGSGDFVDNEDVEGALGLELVVGSEDLALEHDALVDVDEQEAPSATASTKTFLTHMMRGMARKTKAAMAS</sequence>
<dbReference type="AlphaFoldDB" id="A0A5N6KTE7"/>
<evidence type="ECO:0008006" key="4">
    <source>
        <dbReference type="Google" id="ProtNLM"/>
    </source>
</evidence>
<dbReference type="EMBL" id="VIBQ01000012">
    <property type="protein sequence ID" value="KAB8343016.1"/>
    <property type="molecule type" value="Genomic_DNA"/>
</dbReference>
<protein>
    <recommendedName>
        <fullName evidence="4">Secreted protein</fullName>
    </recommendedName>
</protein>
<feature type="signal peptide" evidence="1">
    <location>
        <begin position="1"/>
        <end position="21"/>
    </location>
</feature>
<evidence type="ECO:0000313" key="2">
    <source>
        <dbReference type="EMBL" id="KAB8343016.1"/>
    </source>
</evidence>
<comment type="caution">
    <text evidence="2">The sequence shown here is derived from an EMBL/GenBank/DDBJ whole genome shotgun (WGS) entry which is preliminary data.</text>
</comment>
<name>A0A5N6KTE7_9ROSI</name>
<accession>A0A5N6KTE7</accession>
<gene>
    <name evidence="2" type="ORF">FH972_022610</name>
</gene>
<organism evidence="2 3">
    <name type="scientific">Carpinus fangiana</name>
    <dbReference type="NCBI Taxonomy" id="176857"/>
    <lineage>
        <taxon>Eukaryota</taxon>
        <taxon>Viridiplantae</taxon>
        <taxon>Streptophyta</taxon>
        <taxon>Embryophyta</taxon>
        <taxon>Tracheophyta</taxon>
        <taxon>Spermatophyta</taxon>
        <taxon>Magnoliopsida</taxon>
        <taxon>eudicotyledons</taxon>
        <taxon>Gunneridae</taxon>
        <taxon>Pentapetalae</taxon>
        <taxon>rosids</taxon>
        <taxon>fabids</taxon>
        <taxon>Fagales</taxon>
        <taxon>Betulaceae</taxon>
        <taxon>Carpinus</taxon>
    </lineage>
</organism>
<reference evidence="2 3" key="1">
    <citation type="submission" date="2019-06" db="EMBL/GenBank/DDBJ databases">
        <title>A chromosomal-level reference genome of Carpinus fangiana (Coryloideae, Betulaceae).</title>
        <authorList>
            <person name="Yang X."/>
            <person name="Wang Z."/>
            <person name="Zhang L."/>
            <person name="Hao G."/>
            <person name="Liu J."/>
            <person name="Yang Y."/>
        </authorList>
    </citation>
    <scope>NUCLEOTIDE SEQUENCE [LARGE SCALE GENOMIC DNA]</scope>
    <source>
        <strain evidence="2">Cfa_2016G</strain>
        <tissue evidence="2">Leaf</tissue>
    </source>
</reference>
<feature type="chain" id="PRO_5024424682" description="Secreted protein" evidence="1">
    <location>
        <begin position="22"/>
        <end position="87"/>
    </location>
</feature>
<proteinExistence type="predicted"/>
<evidence type="ECO:0000256" key="1">
    <source>
        <dbReference type="SAM" id="SignalP"/>
    </source>
</evidence>